<dbReference type="OrthoDB" id="4961751at2"/>
<dbReference type="SUPFAM" id="SSF158682">
    <property type="entry name" value="TerB-like"/>
    <property type="match status" value="1"/>
</dbReference>
<dbReference type="InterPro" id="IPR029024">
    <property type="entry name" value="TerB-like"/>
</dbReference>
<dbReference type="Proteomes" id="UP000198398">
    <property type="component" value="Chromosome"/>
</dbReference>
<keyword evidence="2" id="KW-1185">Reference proteome</keyword>
<accession>A0A220UBC6</accession>
<evidence type="ECO:0008006" key="3">
    <source>
        <dbReference type="Google" id="ProtNLM"/>
    </source>
</evidence>
<sequence length="179" mass="19808">MVKGSIAGPTLTAAKALPVVGKFLLQRNIIKIGIPLVGVPLFVGLNYYSTRAVGAHAREIFRDDARIIELAGKLSERTRHPHLLPWVAMIIILADGRSTDQETFLLKHLVQQLRERHQVEDEEFAAAIAFDPLEVWRRVQAEPGDKSDLVDAAEAVAAVDGVSNRKEQRAIADLTARCW</sequence>
<dbReference type="EMBL" id="CP022316">
    <property type="protein sequence ID" value="ASK65544.1"/>
    <property type="molecule type" value="Genomic_DNA"/>
</dbReference>
<dbReference type="AlphaFoldDB" id="A0A220UBC6"/>
<dbReference type="KEGG" id="brv:CFK39_06510"/>
<name>A0A220UBC6_9MICO</name>
<gene>
    <name evidence="1" type="ORF">CFK39_06510</name>
</gene>
<evidence type="ECO:0000313" key="2">
    <source>
        <dbReference type="Proteomes" id="UP000198398"/>
    </source>
</evidence>
<protein>
    <recommendedName>
        <fullName evidence="3">Co-chaperone DjlA N-terminal domain-containing protein</fullName>
    </recommendedName>
</protein>
<proteinExistence type="predicted"/>
<reference evidence="2" key="1">
    <citation type="submission" date="2017-07" db="EMBL/GenBank/DDBJ databases">
        <title>Brachybacterium sp. VR2415.</title>
        <authorList>
            <person name="Tak E.J."/>
            <person name="Bae J.-W."/>
        </authorList>
    </citation>
    <scope>NUCLEOTIDE SEQUENCE [LARGE SCALE GENOMIC DNA]</scope>
    <source>
        <strain evidence="2">VR2415</strain>
    </source>
</reference>
<organism evidence="1 2">
    <name type="scientific">Brachybacterium avium</name>
    <dbReference type="NCBI Taxonomy" id="2017485"/>
    <lineage>
        <taxon>Bacteria</taxon>
        <taxon>Bacillati</taxon>
        <taxon>Actinomycetota</taxon>
        <taxon>Actinomycetes</taxon>
        <taxon>Micrococcales</taxon>
        <taxon>Dermabacteraceae</taxon>
        <taxon>Brachybacterium</taxon>
    </lineage>
</organism>
<evidence type="ECO:0000313" key="1">
    <source>
        <dbReference type="EMBL" id="ASK65544.1"/>
    </source>
</evidence>